<dbReference type="AlphaFoldDB" id="A0A3B0XVH0"/>
<dbReference type="EMBL" id="UOFI01000116">
    <property type="protein sequence ID" value="VAW68193.1"/>
    <property type="molecule type" value="Genomic_DNA"/>
</dbReference>
<sequence>MKLAILQLQKIIFVLCLSGILPVFAQSERAWPIITFTCDKAKNEMKLKNEVKWGVIGKNFNFNKSKGLYNPWDLVKIEERGKYKLVSEKKQLKLKCKLARAEYTLVVKPKIFNPSFAGKCGDRLSVKVSVYKGKAILIEDKDMEKFCHGNAPVMRGIKVTDANSKVKLYEVSRSRFY</sequence>
<gene>
    <name evidence="1" type="ORF">MNBD_GAMMA09-1783</name>
</gene>
<protein>
    <submittedName>
        <fullName evidence="1">Uncharacterized protein</fullName>
    </submittedName>
</protein>
<reference evidence="1" key="1">
    <citation type="submission" date="2018-06" db="EMBL/GenBank/DDBJ databases">
        <authorList>
            <person name="Zhirakovskaya E."/>
        </authorList>
    </citation>
    <scope>NUCLEOTIDE SEQUENCE</scope>
</reference>
<organism evidence="1">
    <name type="scientific">hydrothermal vent metagenome</name>
    <dbReference type="NCBI Taxonomy" id="652676"/>
    <lineage>
        <taxon>unclassified sequences</taxon>
        <taxon>metagenomes</taxon>
        <taxon>ecological metagenomes</taxon>
    </lineage>
</organism>
<name>A0A3B0XVH0_9ZZZZ</name>
<accession>A0A3B0XVH0</accession>
<evidence type="ECO:0000313" key="1">
    <source>
        <dbReference type="EMBL" id="VAW68193.1"/>
    </source>
</evidence>
<proteinExistence type="predicted"/>